<feature type="compositionally biased region" description="Low complexity" evidence="1">
    <location>
        <begin position="55"/>
        <end position="71"/>
    </location>
</feature>
<keyword evidence="3" id="KW-1185">Reference proteome</keyword>
<gene>
    <name evidence="2" type="ORF">RND71_021891</name>
</gene>
<name>A0AAE1V8M9_9SOLA</name>
<dbReference type="EMBL" id="JAVYJV010000011">
    <property type="protein sequence ID" value="KAK4359662.1"/>
    <property type="molecule type" value="Genomic_DNA"/>
</dbReference>
<comment type="caution">
    <text evidence="2">The sequence shown here is derived from an EMBL/GenBank/DDBJ whole genome shotgun (WGS) entry which is preliminary data.</text>
</comment>
<protein>
    <submittedName>
        <fullName evidence="2">Uncharacterized protein</fullName>
    </submittedName>
</protein>
<evidence type="ECO:0000256" key="1">
    <source>
        <dbReference type="SAM" id="MobiDB-lite"/>
    </source>
</evidence>
<sequence>MLYDSAQKYSSVFSKESSPKSRDGFSEYGKFCSVQGIMKEVIELEDIKSIDDSMWSSPKKSSKYSSVFSKESSPKSRDGFSEYGKFCSVQGIMKEWIYAPPPMPEGSYALPVTIIKYSCDSLATHSHTRKLSWVLSPDSNFTQRWTPRDKVMGTYCPMCSDYAGRNADALALYFGEDPARCPFDHGSVFYSFPGTVLMIKLMEVVTSKSSELVNILQNYTTNQKNIVIGVEEMGDTFFINPLYEQTRMEEGIDMEFLKNDTSGTLPKEDNELTLDLFSRGSLSTPRVYGYGRQDVLVEENNQGYLGSDMAHILLGIDQLP</sequence>
<reference evidence="2" key="1">
    <citation type="submission" date="2023-12" db="EMBL/GenBank/DDBJ databases">
        <title>Genome assembly of Anisodus tanguticus.</title>
        <authorList>
            <person name="Wang Y.-J."/>
        </authorList>
    </citation>
    <scope>NUCLEOTIDE SEQUENCE</scope>
    <source>
        <strain evidence="2">KB-2021</strain>
        <tissue evidence="2">Leaf</tissue>
    </source>
</reference>
<accession>A0AAE1V8M9</accession>
<evidence type="ECO:0000313" key="2">
    <source>
        <dbReference type="EMBL" id="KAK4359662.1"/>
    </source>
</evidence>
<feature type="region of interest" description="Disordered" evidence="1">
    <location>
        <begin position="1"/>
        <end position="26"/>
    </location>
</feature>
<dbReference type="Proteomes" id="UP001291623">
    <property type="component" value="Unassembled WGS sequence"/>
</dbReference>
<proteinExistence type="predicted"/>
<organism evidence="2 3">
    <name type="scientific">Anisodus tanguticus</name>
    <dbReference type="NCBI Taxonomy" id="243964"/>
    <lineage>
        <taxon>Eukaryota</taxon>
        <taxon>Viridiplantae</taxon>
        <taxon>Streptophyta</taxon>
        <taxon>Embryophyta</taxon>
        <taxon>Tracheophyta</taxon>
        <taxon>Spermatophyta</taxon>
        <taxon>Magnoliopsida</taxon>
        <taxon>eudicotyledons</taxon>
        <taxon>Gunneridae</taxon>
        <taxon>Pentapetalae</taxon>
        <taxon>asterids</taxon>
        <taxon>lamiids</taxon>
        <taxon>Solanales</taxon>
        <taxon>Solanaceae</taxon>
        <taxon>Solanoideae</taxon>
        <taxon>Hyoscyameae</taxon>
        <taxon>Anisodus</taxon>
    </lineage>
</organism>
<evidence type="ECO:0000313" key="3">
    <source>
        <dbReference type="Proteomes" id="UP001291623"/>
    </source>
</evidence>
<dbReference type="AlphaFoldDB" id="A0AAE1V8M9"/>
<feature type="region of interest" description="Disordered" evidence="1">
    <location>
        <begin position="55"/>
        <end position="78"/>
    </location>
</feature>